<name>A0A366I914_9FIRM</name>
<feature type="domain" description="DUF7479" evidence="1">
    <location>
        <begin position="11"/>
        <end position="68"/>
    </location>
</feature>
<reference evidence="2 3" key="1">
    <citation type="submission" date="2018-06" db="EMBL/GenBank/DDBJ databases">
        <title>Genomic Encyclopedia of Type Strains, Phase IV (KMG-IV): sequencing the most valuable type-strain genomes for metagenomic binning, comparative biology and taxonomic classification.</title>
        <authorList>
            <person name="Goeker M."/>
        </authorList>
    </citation>
    <scope>NUCLEOTIDE SEQUENCE [LARGE SCALE GENOMIC DNA]</scope>
    <source>
        <strain evidence="2 3">DSM 22112</strain>
    </source>
</reference>
<dbReference type="AlphaFoldDB" id="A0A366I914"/>
<sequence length="68" mass="7877">MKVLENTNVPWICDKCNEELQLETTSILYLDADFKVELLKCPKCGMVLIEEYLARGKILEVEKSLEDK</sequence>
<organism evidence="2 3">
    <name type="scientific">Alkalibaculum bacchi</name>
    <dbReference type="NCBI Taxonomy" id="645887"/>
    <lineage>
        <taxon>Bacteria</taxon>
        <taxon>Bacillati</taxon>
        <taxon>Bacillota</taxon>
        <taxon>Clostridia</taxon>
        <taxon>Eubacteriales</taxon>
        <taxon>Eubacteriaceae</taxon>
        <taxon>Alkalibaculum</taxon>
    </lineage>
</organism>
<comment type="caution">
    <text evidence="2">The sequence shown here is derived from an EMBL/GenBank/DDBJ whole genome shotgun (WGS) entry which is preliminary data.</text>
</comment>
<dbReference type="OrthoDB" id="1753012at2"/>
<evidence type="ECO:0000313" key="3">
    <source>
        <dbReference type="Proteomes" id="UP000253490"/>
    </source>
</evidence>
<evidence type="ECO:0000259" key="1">
    <source>
        <dbReference type="Pfam" id="PF24292"/>
    </source>
</evidence>
<dbReference type="InterPro" id="IPR055902">
    <property type="entry name" value="DUF7479"/>
</dbReference>
<gene>
    <name evidence="2" type="ORF">DES36_106128</name>
</gene>
<dbReference type="RefSeq" id="WP_113920343.1">
    <property type="nucleotide sequence ID" value="NZ_QNRX01000006.1"/>
</dbReference>
<protein>
    <recommendedName>
        <fullName evidence="1">DUF7479 domain-containing protein</fullName>
    </recommendedName>
</protein>
<dbReference type="EMBL" id="QNRX01000006">
    <property type="protein sequence ID" value="RBP66016.1"/>
    <property type="molecule type" value="Genomic_DNA"/>
</dbReference>
<evidence type="ECO:0000313" key="2">
    <source>
        <dbReference type="EMBL" id="RBP66016.1"/>
    </source>
</evidence>
<proteinExistence type="predicted"/>
<keyword evidence="3" id="KW-1185">Reference proteome</keyword>
<dbReference type="NCBIfam" id="NF045645">
    <property type="entry name" value="DVU_1557_fam"/>
    <property type="match status" value="1"/>
</dbReference>
<dbReference type="Pfam" id="PF24292">
    <property type="entry name" value="DUF7479"/>
    <property type="match status" value="1"/>
</dbReference>
<dbReference type="InterPro" id="IPR054656">
    <property type="entry name" value="DVU_1557-like"/>
</dbReference>
<dbReference type="Proteomes" id="UP000253490">
    <property type="component" value="Unassembled WGS sequence"/>
</dbReference>
<accession>A0A366I914</accession>